<dbReference type="PANTHER" id="PTHR13950:SF9">
    <property type="entry name" value="RABCONNECTIN-3A"/>
    <property type="match status" value="1"/>
</dbReference>
<dbReference type="KEGG" id="pchm:VFPPC_01108"/>
<dbReference type="Gene3D" id="2.130.10.10">
    <property type="entry name" value="YVTN repeat-like/Quinoprotein amine dehydrogenase"/>
    <property type="match status" value="1"/>
</dbReference>
<accession>A0A179G770</accession>
<feature type="compositionally biased region" description="Basic and acidic residues" evidence="1">
    <location>
        <begin position="1284"/>
        <end position="1293"/>
    </location>
</feature>
<dbReference type="STRING" id="1380566.A0A179G770"/>
<dbReference type="GeneID" id="28844988"/>
<reference evidence="3 4" key="1">
    <citation type="journal article" date="2016" name="PLoS Pathog.">
        <title>Biosynthesis of antibiotic leucinostatins in bio-control fungus Purpureocillium lilacinum and their inhibition on phytophthora revealed by genome mining.</title>
        <authorList>
            <person name="Wang G."/>
            <person name="Liu Z."/>
            <person name="Lin R."/>
            <person name="Li E."/>
            <person name="Mao Z."/>
            <person name="Ling J."/>
            <person name="Yang Y."/>
            <person name="Yin W.B."/>
            <person name="Xie B."/>
        </authorList>
    </citation>
    <scope>NUCLEOTIDE SEQUENCE [LARGE SCALE GENOMIC DNA]</scope>
    <source>
        <strain evidence="3">170</strain>
    </source>
</reference>
<dbReference type="InterPro" id="IPR015943">
    <property type="entry name" value="WD40/YVTN_repeat-like_dom_sf"/>
</dbReference>
<dbReference type="Proteomes" id="UP000078397">
    <property type="component" value="Unassembled WGS sequence"/>
</dbReference>
<keyword evidence="4" id="KW-1185">Reference proteome</keyword>
<protein>
    <submittedName>
        <fullName evidence="3">WD repeat protein</fullName>
    </submittedName>
</protein>
<dbReference type="EMBL" id="LSBJ02000001">
    <property type="protein sequence ID" value="OAQ73388.1"/>
    <property type="molecule type" value="Genomic_DNA"/>
</dbReference>
<dbReference type="InterPro" id="IPR022033">
    <property type="entry name" value="Rav1p_C"/>
</dbReference>
<dbReference type="RefSeq" id="XP_018149471.1">
    <property type="nucleotide sequence ID" value="XM_018280994.1"/>
</dbReference>
<dbReference type="InterPro" id="IPR036322">
    <property type="entry name" value="WD40_repeat_dom_sf"/>
</dbReference>
<dbReference type="Pfam" id="PF12234">
    <property type="entry name" value="Rav1p_C"/>
    <property type="match status" value="1"/>
</dbReference>
<dbReference type="PANTHER" id="PTHR13950">
    <property type="entry name" value="RABCONNECTIN-RELATED"/>
    <property type="match status" value="1"/>
</dbReference>
<gene>
    <name evidence="3" type="ORF">VFPPC_01108</name>
</gene>
<feature type="region of interest" description="Disordered" evidence="1">
    <location>
        <begin position="1284"/>
        <end position="1304"/>
    </location>
</feature>
<dbReference type="SUPFAM" id="SSF50978">
    <property type="entry name" value="WD40 repeat-like"/>
    <property type="match status" value="1"/>
</dbReference>
<proteinExistence type="predicted"/>
<dbReference type="GO" id="GO:0043291">
    <property type="term" value="C:RAVE complex"/>
    <property type="evidence" value="ECO:0007669"/>
    <property type="project" value="TreeGrafter"/>
</dbReference>
<evidence type="ECO:0000313" key="3">
    <source>
        <dbReference type="EMBL" id="OAQ73388.1"/>
    </source>
</evidence>
<dbReference type="OrthoDB" id="342131at2759"/>
<dbReference type="GO" id="GO:0007035">
    <property type="term" value="P:vacuolar acidification"/>
    <property type="evidence" value="ECO:0007669"/>
    <property type="project" value="TreeGrafter"/>
</dbReference>
<evidence type="ECO:0000256" key="1">
    <source>
        <dbReference type="SAM" id="MobiDB-lite"/>
    </source>
</evidence>
<evidence type="ECO:0000259" key="2">
    <source>
        <dbReference type="Pfam" id="PF12234"/>
    </source>
</evidence>
<dbReference type="InterPro" id="IPR052208">
    <property type="entry name" value="DmX-like/RAVE_component"/>
</dbReference>
<name>A0A179G770_METCM</name>
<organism evidence="3 4">
    <name type="scientific">Pochonia chlamydosporia 170</name>
    <dbReference type="NCBI Taxonomy" id="1380566"/>
    <lineage>
        <taxon>Eukaryota</taxon>
        <taxon>Fungi</taxon>
        <taxon>Dikarya</taxon>
        <taxon>Ascomycota</taxon>
        <taxon>Pezizomycotina</taxon>
        <taxon>Sordariomycetes</taxon>
        <taxon>Hypocreomycetidae</taxon>
        <taxon>Hypocreales</taxon>
        <taxon>Clavicipitaceae</taxon>
        <taxon>Pochonia</taxon>
    </lineage>
</organism>
<feature type="domain" description="RAVE complex protein Rav1 C-terminal" evidence="2">
    <location>
        <begin position="609"/>
        <end position="1241"/>
    </location>
</feature>
<sequence>MIAVLPGQPPSRLQGVTTGFWDGRHQNAYITGSAFTIIDGACRILQTVYDDDSEQRLDAIVLDEASGKIATCTALQVRIYQPLPLQDDNIKWAQQSCFDIPDPGSTTVCALSWGGSEELLVASTSLSLFTTAGSPVNIWRKQLPNPTKSATISHDSAYIASIGHHDCLAKIWRRLVYGADEVRFDVTYLRHPDIVVSVRWRRPYHPEQSADHVLYTACLDSSIRVWIPTEATDGRHWQLLGRVDLRESSVDKPIRCSPPLVFIVDGRDFTTAVERVIKDRTADDDSTNNAALDHLVAIANRNPEICISIDKRGTMSAWALENVGNNKPEQFKVFTIAQIPLPHFDVMSEFLKTQAGGHTEAHNYCDRRNGKLNIVLHSFDGKIGIFAGDIANLLDPNDNNQRLSLQTVWTGHTAPVKKILRNVSGHAVVSRTREGECVLWNHSTLDSERVDQTLIRKSVIPETEEILRICVLRKGRFVVLLRPKAIVLWDCRGTSASVLAKCSYETCESPLCLIVLPRPQTTDYKLAYIATITSSGHGVVWEIQLPPYLSNVGSNERAAVLTEFCRFQLTTADELKYVLPVDPAGAAPATSGFLDIFARDVAISYTHAGRVDFWAARVNHESRTVDWLSTSCTETGLLDPALASGSMLKKAALVNSTRSQLTIWDIGGSRLEYDMDYKAHQSIQDLDWTSTPDAQAILAVGFQHRVLLLSQMRFDYLNKGPAWAPIHEINIRDLTAHPIGDSTWLADGHLVIGAGNQLFVHDRRLDTGESSISSLGHLNKDDRKDLFEVVQRFNGPIPIFHPQFLSQCILSGKGHLVRRILVTLHKTLRYLIPGDTMDDYLGLPLSEFYSANVSQPSSFSKAMGASFVDGDGSEEEDAFSEQTATLINDRLTKLRIPQLSGHEQIQLADIVECVALVESHRRSMDENAARFMLFYRQHALRKGRVTEMQLSWREINWAFHSGSQDILLDFVSRQNHGAMLWEQARECGVFMWLSDLTALREHFEAVARNEYTKSELKDPVDCSLFYLALRKKAVLQGLWRMASSNKEQAATQKLLANNFDDPRWRRTALKNAYALLSKRRFHYAAAFFLLADRLEDAVEVCLRRMKDLQLAIAISRVYEGDSGPTLRKLIQDEVLLLAAQEGNRWLASWGFWMLGRKDMAVRALIMPVFALLETPCSPDIKSRLFLTDDPALVVLYSQLRQRTLQTLRGASKITPKVEWEFVLHSAKLYDRMGCDLLGLDLVRNWEFQQPVATGFGGEVNPLKLLRRRSSLVVDDLSATRRSLGLERASDTTKHSPSKPSTSVFVEPDASSLLDSFGL</sequence>
<evidence type="ECO:0000313" key="4">
    <source>
        <dbReference type="Proteomes" id="UP000078397"/>
    </source>
</evidence>
<comment type="caution">
    <text evidence="3">The sequence shown here is derived from an EMBL/GenBank/DDBJ whole genome shotgun (WGS) entry which is preliminary data.</text>
</comment>